<proteinExistence type="predicted"/>
<reference evidence="2 3" key="1">
    <citation type="submission" date="2024-03" db="EMBL/GenBank/DDBJ databases">
        <title>Flavobacterium soyae.</title>
        <authorList>
            <person name="Zheng W."/>
        </authorList>
    </citation>
    <scope>NUCLEOTIDE SEQUENCE [LARGE SCALE GENOMIC DNA]</scope>
    <source>
        <strain evidence="2 3">55</strain>
    </source>
</reference>
<organism evidence="2 3">
    <name type="scientific">Flavobacterium soyae</name>
    <dbReference type="NCBI Taxonomy" id="2903098"/>
    <lineage>
        <taxon>Bacteria</taxon>
        <taxon>Pseudomonadati</taxon>
        <taxon>Bacteroidota</taxon>
        <taxon>Flavobacteriia</taxon>
        <taxon>Flavobacteriales</taxon>
        <taxon>Flavobacteriaceae</taxon>
        <taxon>Flavobacterium</taxon>
    </lineage>
</organism>
<dbReference type="EMBL" id="CP150845">
    <property type="protein sequence ID" value="WYZ20610.1"/>
    <property type="molecule type" value="Genomic_DNA"/>
</dbReference>
<protein>
    <submittedName>
        <fullName evidence="2">Uncharacterized protein</fullName>
    </submittedName>
</protein>
<evidence type="ECO:0000256" key="1">
    <source>
        <dbReference type="SAM" id="Coils"/>
    </source>
</evidence>
<evidence type="ECO:0000313" key="2">
    <source>
        <dbReference type="EMBL" id="WYZ20610.1"/>
    </source>
</evidence>
<accession>A0ABZ2UH81</accession>
<keyword evidence="1" id="KW-0175">Coiled coil</keyword>
<dbReference type="RefSeq" id="WP_406844739.1">
    <property type="nucleotide sequence ID" value="NZ_CP150845.1"/>
</dbReference>
<evidence type="ECO:0000313" key="3">
    <source>
        <dbReference type="Proteomes" id="UP001623852"/>
    </source>
</evidence>
<dbReference type="Proteomes" id="UP001623852">
    <property type="component" value="Chromosome"/>
</dbReference>
<name>A0ABZ2UH81_9FLAO</name>
<feature type="coiled-coil region" evidence="1">
    <location>
        <begin position="279"/>
        <end position="306"/>
    </location>
</feature>
<sequence length="309" mass="33883">MKKINLNQWLIMIFASFTSIINSQTTLPIVGFNDANNYTIGHYSVPSSSGLDIHWYGGIRFGDWTSRSVMQITNGKVGIGSTAPSANLEITSTAVVGAETLLKLNVTDASKDYLKIANSTNTDGQFMPCIEGYHITDNRAALYLTGSIDGLSDNGANPIMVFDSRISSSAVVNRPLFSWDSFGARKMILTSNGSLGIGTTTTGTHKLAVEGSIGAREVKVQAAGWSDFVFKKEYDLPTLEEIETHIKEKGHLENIPNEEEVLKDGINLGEMNAKLLQKIEELTLYVIEQNKQIKNLQNSLEIIKKDNCK</sequence>
<keyword evidence="3" id="KW-1185">Reference proteome</keyword>
<gene>
    <name evidence="2" type="ORF">AABD74_03910</name>
</gene>